<proteinExistence type="predicted"/>
<name>A0AA86TBZ3_9EUKA</name>
<dbReference type="Proteomes" id="UP001642409">
    <property type="component" value="Unassembled WGS sequence"/>
</dbReference>
<keyword evidence="4" id="KW-1185">Reference proteome</keyword>
<organism evidence="1">
    <name type="scientific">Hexamita inflata</name>
    <dbReference type="NCBI Taxonomy" id="28002"/>
    <lineage>
        <taxon>Eukaryota</taxon>
        <taxon>Metamonada</taxon>
        <taxon>Diplomonadida</taxon>
        <taxon>Hexamitidae</taxon>
        <taxon>Hexamitinae</taxon>
        <taxon>Hexamita</taxon>
    </lineage>
</organism>
<dbReference type="EMBL" id="CATOUU010000027">
    <property type="protein sequence ID" value="CAI9913601.1"/>
    <property type="molecule type" value="Genomic_DNA"/>
</dbReference>
<evidence type="ECO:0000313" key="2">
    <source>
        <dbReference type="EMBL" id="CAL6036582.1"/>
    </source>
</evidence>
<protein>
    <submittedName>
        <fullName evidence="2">Hypothetical_protein</fullName>
    </submittedName>
</protein>
<accession>A0AA86TBZ3</accession>
<dbReference type="AlphaFoldDB" id="A0AA86TBZ3"/>
<evidence type="ECO:0000313" key="3">
    <source>
        <dbReference type="EMBL" id="CAL6095585.1"/>
    </source>
</evidence>
<evidence type="ECO:0000313" key="1">
    <source>
        <dbReference type="EMBL" id="CAI9913601.1"/>
    </source>
</evidence>
<dbReference type="EMBL" id="CAXDID020000477">
    <property type="protein sequence ID" value="CAL6095585.1"/>
    <property type="molecule type" value="Genomic_DNA"/>
</dbReference>
<comment type="caution">
    <text evidence="1">The sequence shown here is derived from an EMBL/GenBank/DDBJ whole genome shotgun (WGS) entry which is preliminary data.</text>
</comment>
<reference evidence="1" key="1">
    <citation type="submission" date="2023-06" db="EMBL/GenBank/DDBJ databases">
        <authorList>
            <person name="Kurt Z."/>
        </authorList>
    </citation>
    <scope>NUCLEOTIDE SEQUENCE</scope>
</reference>
<sequence length="110" mass="12985">MCFHSIFLLHENEIYFMGRNPYVKVEVSLSELFVQTVNINALMRLDLAMILNIKEIYLKLFKNLRKVKKLKSQKCQSVQVMNGRYSKVTILEDDVGINLYYCREGLFTIK</sequence>
<gene>
    <name evidence="1" type="ORF">HINF_LOCUS1246</name>
    <name evidence="2" type="ORF">HINF_LOCUS36479</name>
    <name evidence="3" type="ORF">HINF_LOCUS68019</name>
</gene>
<reference evidence="2 4" key="2">
    <citation type="submission" date="2024-07" db="EMBL/GenBank/DDBJ databases">
        <authorList>
            <person name="Akdeniz Z."/>
        </authorList>
    </citation>
    <scope>NUCLEOTIDE SEQUENCE [LARGE SCALE GENOMIC DNA]</scope>
</reference>
<dbReference type="EMBL" id="CAXDID020000134">
    <property type="protein sequence ID" value="CAL6036582.1"/>
    <property type="molecule type" value="Genomic_DNA"/>
</dbReference>
<evidence type="ECO:0000313" key="4">
    <source>
        <dbReference type="Proteomes" id="UP001642409"/>
    </source>
</evidence>